<dbReference type="InterPro" id="IPR050266">
    <property type="entry name" value="AB_hydrolase_sf"/>
</dbReference>
<evidence type="ECO:0000313" key="3">
    <source>
        <dbReference type="EMBL" id="MDO5457218.1"/>
    </source>
</evidence>
<gene>
    <name evidence="3" type="ORF">Q4F26_02650</name>
</gene>
<comment type="caution">
    <text evidence="3">The sequence shown here is derived from an EMBL/GenBank/DDBJ whole genome shotgun (WGS) entry which is preliminary data.</text>
</comment>
<dbReference type="SUPFAM" id="SSF53474">
    <property type="entry name" value="alpha/beta-Hydrolases"/>
    <property type="match status" value="1"/>
</dbReference>
<dbReference type="PANTHER" id="PTHR43798:SF31">
    <property type="entry name" value="AB HYDROLASE SUPERFAMILY PROTEIN YCLE"/>
    <property type="match status" value="1"/>
</dbReference>
<dbReference type="Proteomes" id="UP001171751">
    <property type="component" value="Unassembled WGS sequence"/>
</dbReference>
<dbReference type="Gene3D" id="3.40.50.1820">
    <property type="entry name" value="alpha/beta hydrolase"/>
    <property type="match status" value="2"/>
</dbReference>
<evidence type="ECO:0000313" key="4">
    <source>
        <dbReference type="Proteomes" id="UP001171751"/>
    </source>
</evidence>
<keyword evidence="4" id="KW-1185">Reference proteome</keyword>
<feature type="domain" description="AB hydrolase-1" evidence="2">
    <location>
        <begin position="20"/>
        <end position="129"/>
    </location>
</feature>
<reference evidence="3" key="1">
    <citation type="submission" date="2023-07" db="EMBL/GenBank/DDBJ databases">
        <title>Between Cages and Wild: Unraveling the Impact of Captivity on Animal Microbiomes and Antimicrobial Resistance.</title>
        <authorList>
            <person name="Schmartz G.P."/>
            <person name="Rehner J."/>
            <person name="Schuff M.J."/>
            <person name="Becker S.L."/>
            <person name="Kravczyk M."/>
            <person name="Gurevich A."/>
            <person name="Francke R."/>
            <person name="Mueller R."/>
            <person name="Keller V."/>
            <person name="Keller A."/>
        </authorList>
    </citation>
    <scope>NUCLEOTIDE SEQUENCE</scope>
    <source>
        <strain evidence="3">S39M_St_73</strain>
    </source>
</reference>
<dbReference type="EMBL" id="JAUNQW010000007">
    <property type="protein sequence ID" value="MDO5457218.1"/>
    <property type="molecule type" value="Genomic_DNA"/>
</dbReference>
<keyword evidence="1 3" id="KW-0378">Hydrolase</keyword>
<accession>A0AA43ZSP8</accession>
<dbReference type="GO" id="GO:0016787">
    <property type="term" value="F:hydrolase activity"/>
    <property type="evidence" value="ECO:0007669"/>
    <property type="project" value="UniProtKB-KW"/>
</dbReference>
<dbReference type="GO" id="GO:0016020">
    <property type="term" value="C:membrane"/>
    <property type="evidence" value="ECO:0007669"/>
    <property type="project" value="TreeGrafter"/>
</dbReference>
<dbReference type="InterPro" id="IPR029058">
    <property type="entry name" value="AB_hydrolase_fold"/>
</dbReference>
<protein>
    <submittedName>
        <fullName evidence="3">Alpha/beta hydrolase</fullName>
    </submittedName>
</protein>
<dbReference type="InterPro" id="IPR000073">
    <property type="entry name" value="AB_hydrolase_1"/>
</dbReference>
<evidence type="ECO:0000259" key="2">
    <source>
        <dbReference type="Pfam" id="PF00561"/>
    </source>
</evidence>
<name>A0AA43ZSP8_9LACT</name>
<dbReference type="PANTHER" id="PTHR43798">
    <property type="entry name" value="MONOACYLGLYCEROL LIPASE"/>
    <property type="match status" value="1"/>
</dbReference>
<sequence length="243" mass="26892">MKKVLTNGVTLHYEKMGEGPVLLLLHGNGESHRSFDKIAPALAEYFTVYGVDSRGQGASSHRGELVSYEQMAEDIDLFIQNLQLSDVSIMGHSDGAIVALMLAIQQKDYLSHLVLLGINLNTSDLTQETKDLINDLYEKSGHSPMVELMLHEPNIPHDDLLQVRVPALIVAGDNDIMDTDKYAEIARLLPCSQLYIVPGTNHMNFLIGTDRIAPEVIRFLTADAEEIEHQNQSGVFGQNLEKG</sequence>
<proteinExistence type="predicted"/>
<dbReference type="Pfam" id="PF00561">
    <property type="entry name" value="Abhydrolase_1"/>
    <property type="match status" value="1"/>
</dbReference>
<dbReference type="AlphaFoldDB" id="A0AA43ZSP8"/>
<evidence type="ECO:0000256" key="1">
    <source>
        <dbReference type="ARBA" id="ARBA00022801"/>
    </source>
</evidence>
<organism evidence="3 4">
    <name type="scientific">Atopococcus tabaci</name>
    <dbReference type="NCBI Taxonomy" id="269774"/>
    <lineage>
        <taxon>Bacteria</taxon>
        <taxon>Bacillati</taxon>
        <taxon>Bacillota</taxon>
        <taxon>Bacilli</taxon>
        <taxon>Lactobacillales</taxon>
        <taxon>Carnobacteriaceae</taxon>
        <taxon>Atopococcus</taxon>
    </lineage>
</organism>